<reference evidence="3" key="1">
    <citation type="submission" date="2025-08" db="UniProtKB">
        <authorList>
            <consortium name="RefSeq"/>
        </authorList>
    </citation>
    <scope>IDENTIFICATION</scope>
</reference>
<keyword evidence="2" id="KW-1185">Reference proteome</keyword>
<dbReference type="KEGG" id="osn:115222496"/>
<organism evidence="2 3">
    <name type="scientific">Octopus sinensis</name>
    <name type="common">East Asian common octopus</name>
    <dbReference type="NCBI Taxonomy" id="2607531"/>
    <lineage>
        <taxon>Eukaryota</taxon>
        <taxon>Metazoa</taxon>
        <taxon>Spiralia</taxon>
        <taxon>Lophotrochozoa</taxon>
        <taxon>Mollusca</taxon>
        <taxon>Cephalopoda</taxon>
        <taxon>Coleoidea</taxon>
        <taxon>Octopodiformes</taxon>
        <taxon>Octopoda</taxon>
        <taxon>Incirrata</taxon>
        <taxon>Octopodidae</taxon>
        <taxon>Octopus</taxon>
    </lineage>
</organism>
<dbReference type="SUPFAM" id="SSF56672">
    <property type="entry name" value="DNA/RNA polymerases"/>
    <property type="match status" value="1"/>
</dbReference>
<proteinExistence type="predicted"/>
<sequence>MVSHLNFSILSKLITAQQDPVYGEVSEPFEIRSGVQQRCVLSPTLFNYAIDWFTTNALREFPGITVGHNFSDKDLDYTDDIAILGETFADIQFAINELQHVASQIGIKVKALKTKILTAGFAPPDKIPIVLNGDILEEVESFKYLGAIIISTDQGEADIKIRIDLACQTFNRLNA</sequence>
<name>A0A6P7TE36_9MOLL</name>
<evidence type="ECO:0000259" key="1">
    <source>
        <dbReference type="PROSITE" id="PS50878"/>
    </source>
</evidence>
<gene>
    <name evidence="3" type="primary">LOC115222496</name>
</gene>
<dbReference type="PANTHER" id="PTHR47027:SF20">
    <property type="entry name" value="REVERSE TRANSCRIPTASE-LIKE PROTEIN WITH RNA-DIRECTED DNA POLYMERASE DOMAIN"/>
    <property type="match status" value="1"/>
</dbReference>
<dbReference type="InterPro" id="IPR000477">
    <property type="entry name" value="RT_dom"/>
</dbReference>
<dbReference type="InterPro" id="IPR043502">
    <property type="entry name" value="DNA/RNA_pol_sf"/>
</dbReference>
<dbReference type="PROSITE" id="PS50878">
    <property type="entry name" value="RT_POL"/>
    <property type="match status" value="1"/>
</dbReference>
<dbReference type="Proteomes" id="UP000515154">
    <property type="component" value="Linkage group LG20"/>
</dbReference>
<dbReference type="PANTHER" id="PTHR47027">
    <property type="entry name" value="REVERSE TRANSCRIPTASE DOMAIN-CONTAINING PROTEIN"/>
    <property type="match status" value="1"/>
</dbReference>
<dbReference type="AlphaFoldDB" id="A0A6P7TE36"/>
<protein>
    <submittedName>
        <fullName evidence="3">Uncharacterized protein LOC115222496</fullName>
    </submittedName>
</protein>
<feature type="domain" description="Reverse transcriptase" evidence="1">
    <location>
        <begin position="1"/>
        <end position="149"/>
    </location>
</feature>
<evidence type="ECO:0000313" key="2">
    <source>
        <dbReference type="Proteomes" id="UP000515154"/>
    </source>
</evidence>
<dbReference type="Pfam" id="PF00078">
    <property type="entry name" value="RVT_1"/>
    <property type="match status" value="1"/>
</dbReference>
<dbReference type="RefSeq" id="XP_029648585.1">
    <property type="nucleotide sequence ID" value="XM_029792725.1"/>
</dbReference>
<evidence type="ECO:0000313" key="3">
    <source>
        <dbReference type="RefSeq" id="XP_029648585.1"/>
    </source>
</evidence>
<accession>A0A6P7TE36</accession>